<evidence type="ECO:0000313" key="4">
    <source>
        <dbReference type="Proteomes" id="UP001247754"/>
    </source>
</evidence>
<keyword evidence="1" id="KW-0732">Signal</keyword>
<dbReference type="RefSeq" id="WP_310457894.1">
    <property type="nucleotide sequence ID" value="NZ_JAVKPH010000015.1"/>
</dbReference>
<dbReference type="InterPro" id="IPR018637">
    <property type="entry name" value="DUF2059"/>
</dbReference>
<proteinExistence type="predicted"/>
<dbReference type="Proteomes" id="UP001247754">
    <property type="component" value="Unassembled WGS sequence"/>
</dbReference>
<feature type="signal peptide" evidence="1">
    <location>
        <begin position="1"/>
        <end position="21"/>
    </location>
</feature>
<accession>A0ABU1F9V7</accession>
<reference evidence="3 4" key="1">
    <citation type="submission" date="2023-09" db="EMBL/GenBank/DDBJ databases">
        <title>Xinfangfangia sedmenti sp. nov., isolated the sedment.</title>
        <authorList>
            <person name="Xu L."/>
        </authorList>
    </citation>
    <scope>NUCLEOTIDE SEQUENCE [LARGE SCALE GENOMIC DNA]</scope>
    <source>
        <strain evidence="3 4">LG-4</strain>
    </source>
</reference>
<organism evidence="3 4">
    <name type="scientific">Ruixingdingia sedimenti</name>
    <dbReference type="NCBI Taxonomy" id="3073604"/>
    <lineage>
        <taxon>Bacteria</taxon>
        <taxon>Pseudomonadati</taxon>
        <taxon>Pseudomonadota</taxon>
        <taxon>Alphaproteobacteria</taxon>
        <taxon>Rhodobacterales</taxon>
        <taxon>Paracoccaceae</taxon>
        <taxon>Ruixingdingia</taxon>
    </lineage>
</organism>
<keyword evidence="4" id="KW-1185">Reference proteome</keyword>
<dbReference type="Pfam" id="PF09832">
    <property type="entry name" value="DUF2059"/>
    <property type="match status" value="1"/>
</dbReference>
<evidence type="ECO:0000313" key="3">
    <source>
        <dbReference type="EMBL" id="MDR5653659.1"/>
    </source>
</evidence>
<feature type="chain" id="PRO_5047139640" evidence="1">
    <location>
        <begin position="22"/>
        <end position="276"/>
    </location>
</feature>
<feature type="domain" description="DUF2059" evidence="2">
    <location>
        <begin position="78"/>
        <end position="135"/>
    </location>
</feature>
<gene>
    <name evidence="3" type="ORF">RGD00_13655</name>
</gene>
<dbReference type="EMBL" id="JAVKPH010000015">
    <property type="protein sequence ID" value="MDR5653659.1"/>
    <property type="molecule type" value="Genomic_DNA"/>
</dbReference>
<protein>
    <submittedName>
        <fullName evidence="3">DUF2059 domain-containing protein</fullName>
    </submittedName>
</protein>
<evidence type="ECO:0000256" key="1">
    <source>
        <dbReference type="SAM" id="SignalP"/>
    </source>
</evidence>
<comment type="caution">
    <text evidence="3">The sequence shown here is derived from an EMBL/GenBank/DDBJ whole genome shotgun (WGS) entry which is preliminary data.</text>
</comment>
<evidence type="ECO:0000259" key="2">
    <source>
        <dbReference type="Pfam" id="PF09832"/>
    </source>
</evidence>
<sequence length="276" mass="30134">MLTRLALPLLLLILAALPVAAEPRLVGPLLAAQDFDRLIAIMRQEGIDHGHELEAEFFADPGGARWRAAVETIHDPARMKAIVTEVLDREMTGHEADLAAATAFFTADPGRRIVALELSAREALMDDATREAAELAFEEMQAGGTPRVMLLDRFVEANDLIDSNVSDAMNSNLAFYRGLLAAGGLDPGVAERDMLSDLWAQEQQIRDEAVVWVYPYLAMAYDTLTDAELRAYIDFSQTPAGQRLNRAQFAAFGALFAVLSHDLGLAVGKQLQGQDI</sequence>
<name>A0ABU1F9V7_9RHOB</name>